<evidence type="ECO:0000313" key="2">
    <source>
        <dbReference type="EMBL" id="KAK3592052.1"/>
    </source>
</evidence>
<keyword evidence="3" id="KW-1185">Reference proteome</keyword>
<dbReference type="Gene3D" id="3.10.100.10">
    <property type="entry name" value="Mannose-Binding Protein A, subunit A"/>
    <property type="match status" value="2"/>
</dbReference>
<gene>
    <name evidence="2" type="ORF">CHS0354_019308</name>
</gene>
<dbReference type="Proteomes" id="UP001195483">
    <property type="component" value="Unassembled WGS sequence"/>
</dbReference>
<dbReference type="Pfam" id="PF00059">
    <property type="entry name" value="Lectin_C"/>
    <property type="match status" value="2"/>
</dbReference>
<dbReference type="CDD" id="cd00037">
    <property type="entry name" value="CLECT"/>
    <property type="match status" value="2"/>
</dbReference>
<reference evidence="2" key="2">
    <citation type="journal article" date="2021" name="Genome Biol. Evol.">
        <title>Developing a high-quality reference genome for a parasitic bivalve with doubly uniparental inheritance (Bivalvia: Unionida).</title>
        <authorList>
            <person name="Smith C.H."/>
        </authorList>
    </citation>
    <scope>NUCLEOTIDE SEQUENCE</scope>
    <source>
        <strain evidence="2">CHS0354</strain>
        <tissue evidence="2">Mantle</tissue>
    </source>
</reference>
<feature type="domain" description="C-type lectin" evidence="1">
    <location>
        <begin position="134"/>
        <end position="261"/>
    </location>
</feature>
<dbReference type="PANTHER" id="PTHR22803">
    <property type="entry name" value="MANNOSE, PHOSPHOLIPASE, LECTIN RECEPTOR RELATED"/>
    <property type="match status" value="1"/>
</dbReference>
<evidence type="ECO:0000259" key="1">
    <source>
        <dbReference type="PROSITE" id="PS50041"/>
    </source>
</evidence>
<dbReference type="InterPro" id="IPR050111">
    <property type="entry name" value="C-type_lectin/snaclec_domain"/>
</dbReference>
<dbReference type="PROSITE" id="PS50041">
    <property type="entry name" value="C_TYPE_LECTIN_2"/>
    <property type="match status" value="2"/>
</dbReference>
<dbReference type="InterPro" id="IPR001304">
    <property type="entry name" value="C-type_lectin-like"/>
</dbReference>
<comment type="caution">
    <text evidence="2">The sequence shown here is derived from an EMBL/GenBank/DDBJ whole genome shotgun (WGS) entry which is preliminary data.</text>
</comment>
<evidence type="ECO:0000313" key="3">
    <source>
        <dbReference type="Proteomes" id="UP001195483"/>
    </source>
</evidence>
<reference evidence="2" key="1">
    <citation type="journal article" date="2021" name="Genome Biol. Evol.">
        <title>A High-Quality Reference Genome for a Parasitic Bivalve with Doubly Uniparental Inheritance (Bivalvia: Unionida).</title>
        <authorList>
            <person name="Smith C.H."/>
        </authorList>
    </citation>
    <scope>NUCLEOTIDE SEQUENCE</scope>
    <source>
        <strain evidence="2">CHS0354</strain>
    </source>
</reference>
<name>A0AAE0VWR0_9BIVA</name>
<reference evidence="2" key="3">
    <citation type="submission" date="2023-05" db="EMBL/GenBank/DDBJ databases">
        <authorList>
            <person name="Smith C.H."/>
        </authorList>
    </citation>
    <scope>NUCLEOTIDE SEQUENCE</scope>
    <source>
        <strain evidence="2">CHS0354</strain>
        <tissue evidence="2">Mantle</tissue>
    </source>
</reference>
<dbReference type="InterPro" id="IPR016187">
    <property type="entry name" value="CTDL_fold"/>
</dbReference>
<feature type="domain" description="C-type lectin" evidence="1">
    <location>
        <begin position="1"/>
        <end position="92"/>
    </location>
</feature>
<dbReference type="InterPro" id="IPR016186">
    <property type="entry name" value="C-type_lectin-like/link_sf"/>
</dbReference>
<proteinExistence type="predicted"/>
<protein>
    <recommendedName>
        <fullName evidence="1">C-type lectin domain-containing protein</fullName>
    </recommendedName>
</protein>
<organism evidence="2 3">
    <name type="scientific">Potamilus streckersoni</name>
    <dbReference type="NCBI Taxonomy" id="2493646"/>
    <lineage>
        <taxon>Eukaryota</taxon>
        <taxon>Metazoa</taxon>
        <taxon>Spiralia</taxon>
        <taxon>Lophotrochozoa</taxon>
        <taxon>Mollusca</taxon>
        <taxon>Bivalvia</taxon>
        <taxon>Autobranchia</taxon>
        <taxon>Heteroconchia</taxon>
        <taxon>Palaeoheterodonta</taxon>
        <taxon>Unionida</taxon>
        <taxon>Unionoidea</taxon>
        <taxon>Unionidae</taxon>
        <taxon>Ambleminae</taxon>
        <taxon>Lampsilini</taxon>
        <taxon>Potamilus</taxon>
    </lineage>
</organism>
<accession>A0AAE0VWR0</accession>
<dbReference type="EMBL" id="JAEAOA010001195">
    <property type="protein sequence ID" value="KAK3592052.1"/>
    <property type="molecule type" value="Genomic_DNA"/>
</dbReference>
<sequence>MTWTEASNVCSDKGGSLLTDTSTSILSNLSLSLRKNITSVWVGARNVWNWTWEDGEAVNYTNWGPGEPSVDGDHIIISVKNDQNTILQFTWKVLGSDTIQSDGIISKYICQFDEISSCEDPICSFKDVKRCLKWFGSCYYIGGILGSNYGLNIDKLISNNWDNARLQCENINATLLKLLDRQTEQELEKFIWGNYSNFAGDFWIGATANKNFDNWVWLSGESVVQMKEIASQGGVKNCLLWTHEGDFQPEQCNSSHIFACQYCKLENIFLI</sequence>
<dbReference type="AlphaFoldDB" id="A0AAE0VWR0"/>
<dbReference type="SUPFAM" id="SSF56436">
    <property type="entry name" value="C-type lectin-like"/>
    <property type="match status" value="2"/>
</dbReference>
<dbReference type="SMART" id="SM00034">
    <property type="entry name" value="CLECT"/>
    <property type="match status" value="2"/>
</dbReference>